<name>A0ABR7LHG7_9ACTN</name>
<comment type="caution">
    <text evidence="1">The sequence shown here is derived from an EMBL/GenBank/DDBJ whole genome shotgun (WGS) entry which is preliminary data.</text>
</comment>
<dbReference type="Proteomes" id="UP000805614">
    <property type="component" value="Unassembled WGS sequence"/>
</dbReference>
<sequence length="140" mass="15294">MDAAPVPELNLLKELQERIAGGNISRGFHLTDFGDTCGIDTWSEDPEFLDNLLAFANANKSGSIYVLWRIDHRADLATLPVVVFGDEGGIGVVARNLRELFQQLTCDRTLYVGDYSVGFGGKNDYDAEHEATSMAPLSNA</sequence>
<reference evidence="1 2" key="1">
    <citation type="submission" date="2020-06" db="EMBL/GenBank/DDBJ databases">
        <title>Actinomadura xiongansis sp. nov., isolated from soil of Baiyangdian.</title>
        <authorList>
            <person name="Zhang X."/>
        </authorList>
    </citation>
    <scope>NUCLEOTIDE SEQUENCE [LARGE SCALE GENOMIC DNA]</scope>
    <source>
        <strain evidence="1 2">HBUM206468</strain>
    </source>
</reference>
<accession>A0ABR7LHG7</accession>
<dbReference type="RefSeq" id="WP_187241090.1">
    <property type="nucleotide sequence ID" value="NZ_BAAAOK010000011.1"/>
</dbReference>
<keyword evidence="2" id="KW-1185">Reference proteome</keyword>
<evidence type="ECO:0000313" key="2">
    <source>
        <dbReference type="Proteomes" id="UP000805614"/>
    </source>
</evidence>
<dbReference type="EMBL" id="JABVEC010000001">
    <property type="protein sequence ID" value="MBC6464184.1"/>
    <property type="molecule type" value="Genomic_DNA"/>
</dbReference>
<organism evidence="1 2">
    <name type="scientific">Actinomadura alba</name>
    <dbReference type="NCBI Taxonomy" id="406431"/>
    <lineage>
        <taxon>Bacteria</taxon>
        <taxon>Bacillati</taxon>
        <taxon>Actinomycetota</taxon>
        <taxon>Actinomycetes</taxon>
        <taxon>Streptosporangiales</taxon>
        <taxon>Thermomonosporaceae</taxon>
        <taxon>Actinomadura</taxon>
    </lineage>
</organism>
<evidence type="ECO:0000313" key="1">
    <source>
        <dbReference type="EMBL" id="MBC6464184.1"/>
    </source>
</evidence>
<protein>
    <submittedName>
        <fullName evidence="1">Uncharacterized protein</fullName>
    </submittedName>
</protein>
<gene>
    <name evidence="1" type="ORF">HKK74_01525</name>
</gene>
<proteinExistence type="predicted"/>